<organism evidence="1 2">
    <name type="scientific">Parascaris univalens</name>
    <name type="common">Nematode worm</name>
    <dbReference type="NCBI Taxonomy" id="6257"/>
    <lineage>
        <taxon>Eukaryota</taxon>
        <taxon>Metazoa</taxon>
        <taxon>Ecdysozoa</taxon>
        <taxon>Nematoda</taxon>
        <taxon>Chromadorea</taxon>
        <taxon>Rhabditida</taxon>
        <taxon>Spirurina</taxon>
        <taxon>Ascaridomorpha</taxon>
        <taxon>Ascaridoidea</taxon>
        <taxon>Ascarididae</taxon>
        <taxon>Parascaris</taxon>
    </lineage>
</organism>
<dbReference type="WBParaSite" id="PgR001X_g068_t01">
    <property type="protein sequence ID" value="PgR001X_g068_t01"/>
    <property type="gene ID" value="PgR001X_g068"/>
</dbReference>
<proteinExistence type="predicted"/>
<protein>
    <submittedName>
        <fullName evidence="2">Uncharacterized protein</fullName>
    </submittedName>
</protein>
<keyword evidence="1" id="KW-1185">Reference proteome</keyword>
<evidence type="ECO:0000313" key="1">
    <source>
        <dbReference type="Proteomes" id="UP000887569"/>
    </source>
</evidence>
<sequence>MDGAPADMHLNGAFGLHVWRCESPLLSGDSRHGHKLTRCTNGAGLMPTALGVHKWKSLTLEHKLEKASCYECDGQGHIAKIRQYAAKVSPVCSNIKGYCTKIRSEELAEDEELEGGFRTALERPKITVKKPVPRSTVTLALACLSVTD</sequence>
<dbReference type="AlphaFoldDB" id="A0A915A4K0"/>
<accession>A0A915A4K0</accession>
<dbReference type="Proteomes" id="UP000887569">
    <property type="component" value="Unplaced"/>
</dbReference>
<evidence type="ECO:0000313" key="2">
    <source>
        <dbReference type="WBParaSite" id="PgR001X_g068_t01"/>
    </source>
</evidence>
<reference evidence="2" key="1">
    <citation type="submission" date="2022-11" db="UniProtKB">
        <authorList>
            <consortium name="WormBaseParasite"/>
        </authorList>
    </citation>
    <scope>IDENTIFICATION</scope>
</reference>
<name>A0A915A4K0_PARUN</name>